<dbReference type="GO" id="GO:0006556">
    <property type="term" value="P:S-adenosylmethionine biosynthetic process"/>
    <property type="evidence" value="ECO:0007669"/>
    <property type="project" value="InterPro"/>
</dbReference>
<dbReference type="Pfam" id="PF02772">
    <property type="entry name" value="S-AdoMet_synt_M"/>
    <property type="match status" value="1"/>
</dbReference>
<dbReference type="PROSITE" id="PS00376">
    <property type="entry name" value="ADOMET_SYNTHASE_1"/>
    <property type="match status" value="1"/>
</dbReference>
<dbReference type="InterPro" id="IPR022636">
    <property type="entry name" value="S-AdoMet_synthetase_sfam"/>
</dbReference>
<dbReference type="EMBL" id="DVLP01000121">
    <property type="protein sequence ID" value="HIT74755.1"/>
    <property type="molecule type" value="Genomic_DNA"/>
</dbReference>
<name>A0A9D1GYD2_9ACTN</name>
<accession>A0A9D1GYD2</accession>
<dbReference type="GO" id="GO:0046872">
    <property type="term" value="F:metal ion binding"/>
    <property type="evidence" value="ECO:0007669"/>
    <property type="project" value="UniProtKB-KW"/>
</dbReference>
<dbReference type="InterPro" id="IPR022629">
    <property type="entry name" value="S-AdoMet_synt_central"/>
</dbReference>
<reference evidence="3" key="2">
    <citation type="journal article" date="2021" name="PeerJ">
        <title>Extensive microbial diversity within the chicken gut microbiome revealed by metagenomics and culture.</title>
        <authorList>
            <person name="Gilroy R."/>
            <person name="Ravi A."/>
            <person name="Getino M."/>
            <person name="Pursley I."/>
            <person name="Horton D.L."/>
            <person name="Alikhan N.F."/>
            <person name="Baker D."/>
            <person name="Gharbi K."/>
            <person name="Hall N."/>
            <person name="Watson M."/>
            <person name="Adriaenssens E.M."/>
            <person name="Foster-Nyarko E."/>
            <person name="Jarju S."/>
            <person name="Secka A."/>
            <person name="Antonio M."/>
            <person name="Oren A."/>
            <person name="Chaudhuri R.R."/>
            <person name="La Ragione R."/>
            <person name="Hildebrand F."/>
            <person name="Pallen M.J."/>
        </authorList>
    </citation>
    <scope>NUCLEOTIDE SEQUENCE</scope>
    <source>
        <strain evidence="3">ChiGjej1B1-24693</strain>
    </source>
</reference>
<evidence type="ECO:0000313" key="3">
    <source>
        <dbReference type="EMBL" id="HIT74755.1"/>
    </source>
</evidence>
<dbReference type="Proteomes" id="UP000886842">
    <property type="component" value="Unassembled WGS sequence"/>
</dbReference>
<dbReference type="AlphaFoldDB" id="A0A9D1GYD2"/>
<reference evidence="3" key="1">
    <citation type="submission" date="2020-10" db="EMBL/GenBank/DDBJ databases">
        <authorList>
            <person name="Gilroy R."/>
        </authorList>
    </citation>
    <scope>NUCLEOTIDE SEQUENCE</scope>
    <source>
        <strain evidence="3">ChiGjej1B1-24693</strain>
    </source>
</reference>
<evidence type="ECO:0000259" key="2">
    <source>
        <dbReference type="Pfam" id="PF02772"/>
    </source>
</evidence>
<proteinExistence type="predicted"/>
<sequence>EQSEDIAVGVNNAFETRESQGVSTGAGDQGLMFGFATNETKEFMPSAPNPPRILGGFRRSRARILRGTAGWPPPAATVVVGAGLALRRVWRSVGPQAHELAPSEVAMGFGEF</sequence>
<feature type="non-terminal residue" evidence="3">
    <location>
        <position position="1"/>
    </location>
</feature>
<gene>
    <name evidence="3" type="ORF">IAA98_04140</name>
</gene>
<evidence type="ECO:0000313" key="4">
    <source>
        <dbReference type="Proteomes" id="UP000886842"/>
    </source>
</evidence>
<dbReference type="Gene3D" id="3.30.300.10">
    <property type="match status" value="1"/>
</dbReference>
<feature type="domain" description="S-adenosylmethionine synthetase central" evidence="2">
    <location>
        <begin position="24"/>
        <end position="47"/>
    </location>
</feature>
<keyword evidence="1" id="KW-0479">Metal-binding</keyword>
<dbReference type="SUPFAM" id="SSF55973">
    <property type="entry name" value="S-adenosylmethionine synthetase"/>
    <property type="match status" value="1"/>
</dbReference>
<organism evidence="3 4">
    <name type="scientific">Candidatus Avipropionibacterium avicola</name>
    <dbReference type="NCBI Taxonomy" id="2840701"/>
    <lineage>
        <taxon>Bacteria</taxon>
        <taxon>Bacillati</taxon>
        <taxon>Actinomycetota</taxon>
        <taxon>Actinomycetes</taxon>
        <taxon>Propionibacteriales</taxon>
        <taxon>Propionibacteriaceae</taxon>
        <taxon>Propionibacteriaceae incertae sedis</taxon>
        <taxon>Candidatus Avipropionibacterium</taxon>
    </lineage>
</organism>
<evidence type="ECO:0000256" key="1">
    <source>
        <dbReference type="ARBA" id="ARBA00022723"/>
    </source>
</evidence>
<protein>
    <recommendedName>
        <fullName evidence="2">S-adenosylmethionine synthetase central domain-containing protein</fullName>
    </recommendedName>
</protein>
<dbReference type="InterPro" id="IPR022631">
    <property type="entry name" value="ADOMET_SYNTHASE_CS"/>
</dbReference>
<comment type="caution">
    <text evidence="3">The sequence shown here is derived from an EMBL/GenBank/DDBJ whole genome shotgun (WGS) entry which is preliminary data.</text>
</comment>
<dbReference type="GO" id="GO:0004478">
    <property type="term" value="F:methionine adenosyltransferase activity"/>
    <property type="evidence" value="ECO:0007669"/>
    <property type="project" value="InterPro"/>
</dbReference>